<comment type="caution">
    <text evidence="8">The sequence shown here is derived from an EMBL/GenBank/DDBJ whole genome shotgun (WGS) entry which is preliminary data.</text>
</comment>
<dbReference type="Proteomes" id="UP000823892">
    <property type="component" value="Unassembled WGS sequence"/>
</dbReference>
<evidence type="ECO:0000256" key="5">
    <source>
        <dbReference type="ARBA" id="ARBA00023136"/>
    </source>
</evidence>
<dbReference type="Pfam" id="PF04024">
    <property type="entry name" value="PspC"/>
    <property type="match status" value="1"/>
</dbReference>
<feature type="domain" description="Phage shock protein PspC N-terminal" evidence="7">
    <location>
        <begin position="4"/>
        <end position="61"/>
    </location>
</feature>
<feature type="transmembrane region" description="Helical" evidence="6">
    <location>
        <begin position="35"/>
        <end position="58"/>
    </location>
</feature>
<dbReference type="GO" id="GO:0005886">
    <property type="term" value="C:plasma membrane"/>
    <property type="evidence" value="ECO:0007669"/>
    <property type="project" value="UniProtKB-SubCell"/>
</dbReference>
<dbReference type="InterPro" id="IPR007168">
    <property type="entry name" value="Phageshock_PspC_N"/>
</dbReference>
<keyword evidence="5 6" id="KW-0472">Membrane</keyword>
<dbReference type="PANTHER" id="PTHR33885:SF3">
    <property type="entry name" value="PHAGE SHOCK PROTEIN C"/>
    <property type="match status" value="1"/>
</dbReference>
<evidence type="ECO:0000256" key="3">
    <source>
        <dbReference type="ARBA" id="ARBA00022692"/>
    </source>
</evidence>
<comment type="subcellular location">
    <subcellularLocation>
        <location evidence="1">Cell membrane</location>
        <topology evidence="1">Single-pass membrane protein</topology>
    </subcellularLocation>
</comment>
<dbReference type="PANTHER" id="PTHR33885">
    <property type="entry name" value="PHAGE SHOCK PROTEIN C"/>
    <property type="match status" value="1"/>
</dbReference>
<keyword evidence="2" id="KW-1003">Cell membrane</keyword>
<dbReference type="EMBL" id="DWUY01000205">
    <property type="protein sequence ID" value="HJD29130.1"/>
    <property type="molecule type" value="Genomic_DNA"/>
</dbReference>
<organism evidence="8 9">
    <name type="scientific">Candidatus Blautia avicola</name>
    <dbReference type="NCBI Taxonomy" id="2838483"/>
    <lineage>
        <taxon>Bacteria</taxon>
        <taxon>Bacillati</taxon>
        <taxon>Bacillota</taxon>
        <taxon>Clostridia</taxon>
        <taxon>Lachnospirales</taxon>
        <taxon>Lachnospiraceae</taxon>
        <taxon>Blautia</taxon>
    </lineage>
</organism>
<protein>
    <submittedName>
        <fullName evidence="8">PspC domain-containing protein</fullName>
    </submittedName>
</protein>
<evidence type="ECO:0000256" key="6">
    <source>
        <dbReference type="SAM" id="Phobius"/>
    </source>
</evidence>
<dbReference type="AlphaFoldDB" id="A0A9D2QT48"/>
<proteinExistence type="predicted"/>
<reference evidence="8" key="2">
    <citation type="submission" date="2021-04" db="EMBL/GenBank/DDBJ databases">
        <authorList>
            <person name="Gilroy R."/>
        </authorList>
    </citation>
    <scope>NUCLEOTIDE SEQUENCE</scope>
    <source>
        <strain evidence="8">ChiBcec6-4105</strain>
    </source>
</reference>
<evidence type="ECO:0000256" key="1">
    <source>
        <dbReference type="ARBA" id="ARBA00004162"/>
    </source>
</evidence>
<accession>A0A9D2QT48</accession>
<dbReference type="InterPro" id="IPR052027">
    <property type="entry name" value="PspC"/>
</dbReference>
<sequence>MAARKLYRIREGKVFTGVCGGIAKLFDIDPKLVRLLFVACCLAVASGIMVYIIFTIFIPKEPK</sequence>
<gene>
    <name evidence="8" type="ORF">H9914_09095</name>
</gene>
<evidence type="ECO:0000259" key="7">
    <source>
        <dbReference type="Pfam" id="PF04024"/>
    </source>
</evidence>
<name>A0A9D2QT48_9FIRM</name>
<keyword evidence="4 6" id="KW-1133">Transmembrane helix</keyword>
<evidence type="ECO:0000313" key="9">
    <source>
        <dbReference type="Proteomes" id="UP000823892"/>
    </source>
</evidence>
<evidence type="ECO:0000313" key="8">
    <source>
        <dbReference type="EMBL" id="HJD29130.1"/>
    </source>
</evidence>
<keyword evidence="3 6" id="KW-0812">Transmembrane</keyword>
<evidence type="ECO:0000256" key="2">
    <source>
        <dbReference type="ARBA" id="ARBA00022475"/>
    </source>
</evidence>
<reference evidence="8" key="1">
    <citation type="journal article" date="2021" name="PeerJ">
        <title>Extensive microbial diversity within the chicken gut microbiome revealed by metagenomics and culture.</title>
        <authorList>
            <person name="Gilroy R."/>
            <person name="Ravi A."/>
            <person name="Getino M."/>
            <person name="Pursley I."/>
            <person name="Horton D.L."/>
            <person name="Alikhan N.F."/>
            <person name="Baker D."/>
            <person name="Gharbi K."/>
            <person name="Hall N."/>
            <person name="Watson M."/>
            <person name="Adriaenssens E.M."/>
            <person name="Foster-Nyarko E."/>
            <person name="Jarju S."/>
            <person name="Secka A."/>
            <person name="Antonio M."/>
            <person name="Oren A."/>
            <person name="Chaudhuri R.R."/>
            <person name="La Ragione R."/>
            <person name="Hildebrand F."/>
            <person name="Pallen M.J."/>
        </authorList>
    </citation>
    <scope>NUCLEOTIDE SEQUENCE</scope>
    <source>
        <strain evidence="8">ChiBcec6-4105</strain>
    </source>
</reference>
<evidence type="ECO:0000256" key="4">
    <source>
        <dbReference type="ARBA" id="ARBA00022989"/>
    </source>
</evidence>